<dbReference type="PANTHER" id="PTHR33095">
    <property type="entry name" value="OS07G0619500 PROTEIN"/>
    <property type="match status" value="1"/>
</dbReference>
<reference evidence="2 3" key="1">
    <citation type="submission" date="2024-08" db="EMBL/GenBank/DDBJ databases">
        <title>Insights into the chromosomal genome structure of Flemingia macrophylla.</title>
        <authorList>
            <person name="Ding Y."/>
            <person name="Zhao Y."/>
            <person name="Bi W."/>
            <person name="Wu M."/>
            <person name="Zhao G."/>
            <person name="Gong Y."/>
            <person name="Li W."/>
            <person name="Zhang P."/>
        </authorList>
    </citation>
    <scope>NUCLEOTIDE SEQUENCE [LARGE SCALE GENOMIC DNA]</scope>
    <source>
        <strain evidence="2">DYQJB</strain>
        <tissue evidence="2">Leaf</tissue>
    </source>
</reference>
<feature type="compositionally biased region" description="Acidic residues" evidence="1">
    <location>
        <begin position="36"/>
        <end position="48"/>
    </location>
</feature>
<organism evidence="2 3">
    <name type="scientific">Flemingia macrophylla</name>
    <dbReference type="NCBI Taxonomy" id="520843"/>
    <lineage>
        <taxon>Eukaryota</taxon>
        <taxon>Viridiplantae</taxon>
        <taxon>Streptophyta</taxon>
        <taxon>Embryophyta</taxon>
        <taxon>Tracheophyta</taxon>
        <taxon>Spermatophyta</taxon>
        <taxon>Magnoliopsida</taxon>
        <taxon>eudicotyledons</taxon>
        <taxon>Gunneridae</taxon>
        <taxon>Pentapetalae</taxon>
        <taxon>rosids</taxon>
        <taxon>fabids</taxon>
        <taxon>Fabales</taxon>
        <taxon>Fabaceae</taxon>
        <taxon>Papilionoideae</taxon>
        <taxon>50 kb inversion clade</taxon>
        <taxon>NPAAA clade</taxon>
        <taxon>indigoferoid/millettioid clade</taxon>
        <taxon>Phaseoleae</taxon>
        <taxon>Flemingia</taxon>
    </lineage>
</organism>
<evidence type="ECO:0000256" key="1">
    <source>
        <dbReference type="SAM" id="MobiDB-lite"/>
    </source>
</evidence>
<dbReference type="AlphaFoldDB" id="A0ABD1LE85"/>
<evidence type="ECO:0000313" key="3">
    <source>
        <dbReference type="Proteomes" id="UP001603857"/>
    </source>
</evidence>
<feature type="region of interest" description="Disordered" evidence="1">
    <location>
        <begin position="1"/>
        <end position="53"/>
    </location>
</feature>
<keyword evidence="3" id="KW-1185">Reference proteome</keyword>
<protein>
    <submittedName>
        <fullName evidence="2">Uncharacterized protein</fullName>
    </submittedName>
</protein>
<dbReference type="EMBL" id="JBGMDY010000009">
    <property type="protein sequence ID" value="KAL2321839.1"/>
    <property type="molecule type" value="Genomic_DNA"/>
</dbReference>
<comment type="caution">
    <text evidence="2">The sequence shown here is derived from an EMBL/GenBank/DDBJ whole genome shotgun (WGS) entry which is preliminary data.</text>
</comment>
<accession>A0ABD1LE85</accession>
<gene>
    <name evidence="2" type="ORF">Fmac_026218</name>
</gene>
<dbReference type="PANTHER" id="PTHR33095:SF127">
    <property type="entry name" value="OS05G0578100 PROTEIN"/>
    <property type="match status" value="1"/>
</dbReference>
<evidence type="ECO:0000313" key="2">
    <source>
        <dbReference type="EMBL" id="KAL2321839.1"/>
    </source>
</evidence>
<proteinExistence type="predicted"/>
<feature type="compositionally biased region" description="Polar residues" evidence="1">
    <location>
        <begin position="1"/>
        <end position="11"/>
    </location>
</feature>
<sequence>MDTTEAPSSPSLGHYYTHSSDHSFPLTRLPPQNHDGDDDDNDDNDDFEFSFFPDSPDFSSVSAADDIFLRGQIIPTNPFFRQNDHRYKQDVVVVNAPAETPKRMPLRKLMSEERPSAMTAGCELDGIDAETYCLWTPQHKKPSKRWNFRNLLAHSKRNPKHAATKLVGLFSGAGRSESQTRTK</sequence>
<name>A0ABD1LE85_9FABA</name>
<dbReference type="Proteomes" id="UP001603857">
    <property type="component" value="Unassembled WGS sequence"/>
</dbReference>